<keyword evidence="2" id="KW-0560">Oxidoreductase</keyword>
<keyword evidence="1" id="KW-0812">Transmembrane</keyword>
<dbReference type="AlphaFoldDB" id="A0A7G8PIL9"/>
<keyword evidence="1" id="KW-1133">Transmembrane helix</keyword>
<evidence type="ECO:0000256" key="1">
    <source>
        <dbReference type="SAM" id="Phobius"/>
    </source>
</evidence>
<dbReference type="GO" id="GO:0004497">
    <property type="term" value="F:monooxygenase activity"/>
    <property type="evidence" value="ECO:0007669"/>
    <property type="project" value="UniProtKB-KW"/>
</dbReference>
<dbReference type="RefSeq" id="WP_187098097.1">
    <property type="nucleotide sequence ID" value="NZ_CP059894.1"/>
</dbReference>
<name>A0A7G8PIL9_9MYCO</name>
<evidence type="ECO:0000313" key="3">
    <source>
        <dbReference type="Proteomes" id="UP000515498"/>
    </source>
</evidence>
<feature type="transmembrane region" description="Helical" evidence="1">
    <location>
        <begin position="244"/>
        <end position="267"/>
    </location>
</feature>
<dbReference type="PANTHER" id="PTHR40057:SF1">
    <property type="entry name" value="SLR1162 PROTEIN"/>
    <property type="match status" value="1"/>
</dbReference>
<dbReference type="SUPFAM" id="SSF54909">
    <property type="entry name" value="Dimeric alpha+beta barrel"/>
    <property type="match status" value="2"/>
</dbReference>
<keyword evidence="2" id="KW-0503">Monooxygenase</keyword>
<dbReference type="EMBL" id="CP059894">
    <property type="protein sequence ID" value="QNJ94185.1"/>
    <property type="molecule type" value="Genomic_DNA"/>
</dbReference>
<dbReference type="PANTHER" id="PTHR40057">
    <property type="entry name" value="SLR1162 PROTEIN"/>
    <property type="match status" value="1"/>
</dbReference>
<keyword evidence="1" id="KW-0472">Membrane</keyword>
<gene>
    <name evidence="2" type="ORF">HZU40_07890</name>
</gene>
<protein>
    <submittedName>
        <fullName evidence="2">Antibiotic biosynthesis monooxygenase</fullName>
    </submittedName>
</protein>
<dbReference type="Proteomes" id="UP000515498">
    <property type="component" value="Chromosome"/>
</dbReference>
<evidence type="ECO:0000313" key="2">
    <source>
        <dbReference type="EMBL" id="QNJ94185.1"/>
    </source>
</evidence>
<feature type="transmembrane region" description="Helical" evidence="1">
    <location>
        <begin position="213"/>
        <end position="232"/>
    </location>
</feature>
<proteinExistence type="predicted"/>
<accession>A0A7G8PIL9</accession>
<reference evidence="2 3" key="1">
    <citation type="submission" date="2020-07" db="EMBL/GenBank/DDBJ databases">
        <title>Draft genome sequence of four isobutane-metabolizing strains capable of cometabolically degrading diverse ether contaminants.</title>
        <authorList>
            <person name="Chen W."/>
            <person name="Faulkner N."/>
            <person name="Smith C."/>
            <person name="Hyman M."/>
        </authorList>
    </citation>
    <scope>NUCLEOTIDE SEQUENCE [LARGE SCALE GENOMIC DNA]</scope>
    <source>
        <strain evidence="2 3">2A</strain>
    </source>
</reference>
<organism evidence="2 3">
    <name type="scientific">Mycolicibacterium fluoranthenivorans</name>
    <dbReference type="NCBI Taxonomy" id="258505"/>
    <lineage>
        <taxon>Bacteria</taxon>
        <taxon>Bacillati</taxon>
        <taxon>Actinomycetota</taxon>
        <taxon>Actinomycetes</taxon>
        <taxon>Mycobacteriales</taxon>
        <taxon>Mycobacteriaceae</taxon>
        <taxon>Mycolicibacterium</taxon>
    </lineage>
</organism>
<feature type="transmembrane region" description="Helical" evidence="1">
    <location>
        <begin position="288"/>
        <end position="310"/>
    </location>
</feature>
<dbReference type="InterPro" id="IPR011008">
    <property type="entry name" value="Dimeric_a/b-barrel"/>
</dbReference>
<sequence>MSAIAVTIFHRPVDRPAFDTWAGELLAAARTAPGFIDAVVSVYDDPRLEPAISATFAGESQLHAWLDGAQRAELLRAGRLRGVHQASSDLVVVEGQLTPPGIAVFRHRVSAGRETDFITAQSDLTEASSRFSGYEGTVVFPAGAGEQWMTLIRFRTERLLSGWLKSPQRLDALPSLRSALDDDFSTFSHTTPLGTTVRFENGETEMTPSWKTAMLVLMVLYPTVMLLARFVGPVLDRFGAEPWLAMWLSQVASVSLLQWVLMPFAVARMRRWLDPVEGRSATVTVRGTAVIFAVYAVTLAVFASITWLQFWDYPH</sequence>
<dbReference type="InterPro" id="IPR038762">
    <property type="entry name" value="ABM_predict"/>
</dbReference>
<dbReference type="KEGG" id="mflu:HZU40_07890"/>